<dbReference type="PANTHER" id="PTHR11475:SF4">
    <property type="entry name" value="CHORION PEROXIDASE"/>
    <property type="match status" value="1"/>
</dbReference>
<protein>
    <recommendedName>
        <fullName evidence="8">Chorion peroxidase</fullName>
    </recommendedName>
</protein>
<evidence type="ECO:0000256" key="1">
    <source>
        <dbReference type="ARBA" id="ARBA00004613"/>
    </source>
</evidence>
<keyword evidence="2" id="KW-0964">Secreted</keyword>
<evidence type="ECO:0000256" key="5">
    <source>
        <dbReference type="SAM" id="SignalP"/>
    </source>
</evidence>
<comment type="subcellular location">
    <subcellularLocation>
        <location evidence="1">Secreted</location>
    </subcellularLocation>
</comment>
<evidence type="ECO:0008006" key="8">
    <source>
        <dbReference type="Google" id="ProtNLM"/>
    </source>
</evidence>
<proteinExistence type="predicted"/>
<keyword evidence="3" id="KW-0560">Oxidoreductase</keyword>
<feature type="chain" id="PRO_5046851262" description="Chorion peroxidase" evidence="5">
    <location>
        <begin position="20"/>
        <end position="788"/>
    </location>
</feature>
<dbReference type="Pfam" id="PF03098">
    <property type="entry name" value="An_peroxidase"/>
    <property type="match status" value="1"/>
</dbReference>
<evidence type="ECO:0000256" key="2">
    <source>
        <dbReference type="ARBA" id="ARBA00022525"/>
    </source>
</evidence>
<dbReference type="EMBL" id="JAHIBW010000006">
    <property type="protein sequence ID" value="KAG7310170.1"/>
    <property type="molecule type" value="Genomic_DNA"/>
</dbReference>
<accession>A0ABQ7QYS0</accession>
<sequence length="788" mass="86660">MHLLRVFLHIFMYVVVVCPISEVVCVSHRGLQEHAVNSVPDHHHHRTEEPCDACPRHGKCVPRVQCPAHLRHNSYNPLCHIGGQRGLVGVCCFTGSRHAAEADLAARSANSISAEDLKIAHNLSRKKLVEWLHHADKVLEGSSETVLNASSPSFAHHLSVMTYEQAAEKLGRGGLLNLFAAKELKARDAISDDELMLGLTDHADGPFCPPPPACPAAPPRYRSVGGECNNPAAPAWGAVHTAFERLLPPQYGDGIWSIRPSSQGQPLPSARVVSSNLVLDAAAPSATHNLMFMQLGQFIAHDTSAGVVFTIGNGSAISCCVGDGVDFQPPELIHWACAPVATTPDDPFYAQFGQRCLNLVRTQLAPASDCAVGYAKQMNGATHYLDLSHLYGNSPEKLSALRSGILLNTFNDYGRELPPLTQRKECMSAKDGAACFESGDNHGNQIISLTVLHTIWTREHNRIARVLARLNPAWTEDTVFYESRRLLQAQFQHVVYNEWLPLLLGPRITQKFGLSPSPGYSGAYDPHVNPSLTAEFSAAAMRFGHSVVDSKFVVPNAKSGDLYEAISIPEVMFQPSRMRLRPFLDRLIAGLIRQPMQTVDPFVTESLTRYLFHGGSPFGLDLASINVQRGRDYGLRSYNDYRRLVGLPPYADFRQFPPSTAHRLFAVYQSPEDIDLWIGGLLEEPVEGGVVGATFGNILADQFSRFKRGDRYFYENGPDVNPGAFTPSQLSEIKKVSLSRLLCDNRDGIELLHVAPNAFLRADLPGNEPVPCDSPLIPSMDLNRFREV</sequence>
<feature type="signal peptide" evidence="5">
    <location>
        <begin position="1"/>
        <end position="19"/>
    </location>
</feature>
<comment type="caution">
    <text evidence="6">The sequence shown here is derived from an EMBL/GenBank/DDBJ whole genome shotgun (WGS) entry which is preliminary data.</text>
</comment>
<keyword evidence="3" id="KW-0575">Peroxidase</keyword>
<organism evidence="6 7">
    <name type="scientific">Plutella xylostella</name>
    <name type="common">Diamondback moth</name>
    <name type="synonym">Plutella maculipennis</name>
    <dbReference type="NCBI Taxonomy" id="51655"/>
    <lineage>
        <taxon>Eukaryota</taxon>
        <taxon>Metazoa</taxon>
        <taxon>Ecdysozoa</taxon>
        <taxon>Arthropoda</taxon>
        <taxon>Hexapoda</taxon>
        <taxon>Insecta</taxon>
        <taxon>Pterygota</taxon>
        <taxon>Neoptera</taxon>
        <taxon>Endopterygota</taxon>
        <taxon>Lepidoptera</taxon>
        <taxon>Glossata</taxon>
        <taxon>Ditrysia</taxon>
        <taxon>Yponomeutoidea</taxon>
        <taxon>Plutellidae</taxon>
        <taxon>Plutella</taxon>
    </lineage>
</organism>
<dbReference type="PANTHER" id="PTHR11475">
    <property type="entry name" value="OXIDASE/PEROXIDASE"/>
    <property type="match status" value="1"/>
</dbReference>
<evidence type="ECO:0000256" key="4">
    <source>
        <dbReference type="ARBA" id="ARBA00023180"/>
    </source>
</evidence>
<evidence type="ECO:0000313" key="6">
    <source>
        <dbReference type="EMBL" id="KAG7310170.1"/>
    </source>
</evidence>
<reference evidence="6 7" key="1">
    <citation type="submission" date="2021-06" db="EMBL/GenBank/DDBJ databases">
        <title>A haploid diamondback moth (Plutella xylostella L.) genome assembly resolves 31 chromosomes and identifies a diamide resistance mutation.</title>
        <authorList>
            <person name="Ward C.M."/>
            <person name="Perry K.D."/>
            <person name="Baker G."/>
            <person name="Powis K."/>
            <person name="Heckel D.G."/>
            <person name="Baxter S.W."/>
        </authorList>
    </citation>
    <scope>NUCLEOTIDE SEQUENCE [LARGE SCALE GENOMIC DNA]</scope>
    <source>
        <strain evidence="6 7">LV</strain>
        <tissue evidence="6">Single pupa</tissue>
    </source>
</reference>
<keyword evidence="5" id="KW-0732">Signal</keyword>
<name>A0ABQ7QYS0_PLUXY</name>
<keyword evidence="4" id="KW-0325">Glycoprotein</keyword>
<dbReference type="CDD" id="cd09823">
    <property type="entry name" value="peroxinectin_like"/>
    <property type="match status" value="1"/>
</dbReference>
<keyword evidence="7" id="KW-1185">Reference proteome</keyword>
<dbReference type="InterPro" id="IPR037120">
    <property type="entry name" value="Haem_peroxidase_sf_animal"/>
</dbReference>
<dbReference type="PRINTS" id="PR00457">
    <property type="entry name" value="ANPEROXIDASE"/>
</dbReference>
<dbReference type="InterPro" id="IPR010255">
    <property type="entry name" value="Haem_peroxidase_sf"/>
</dbReference>
<dbReference type="PROSITE" id="PS50292">
    <property type="entry name" value="PEROXIDASE_3"/>
    <property type="match status" value="1"/>
</dbReference>
<dbReference type="SUPFAM" id="SSF48113">
    <property type="entry name" value="Heme-dependent peroxidases"/>
    <property type="match status" value="1"/>
</dbReference>
<evidence type="ECO:0000256" key="3">
    <source>
        <dbReference type="ARBA" id="ARBA00022559"/>
    </source>
</evidence>
<dbReference type="InterPro" id="IPR019791">
    <property type="entry name" value="Haem_peroxidase_animal"/>
</dbReference>
<evidence type="ECO:0000313" key="7">
    <source>
        <dbReference type="Proteomes" id="UP000823941"/>
    </source>
</evidence>
<gene>
    <name evidence="6" type="ORF">JYU34_004722</name>
</gene>
<dbReference type="Gene3D" id="1.10.640.10">
    <property type="entry name" value="Haem peroxidase domain superfamily, animal type"/>
    <property type="match status" value="1"/>
</dbReference>
<dbReference type="Proteomes" id="UP000823941">
    <property type="component" value="Chromosome 6"/>
</dbReference>